<dbReference type="AlphaFoldDB" id="Q44379"/>
<feature type="region of interest" description="Disordered" evidence="1">
    <location>
        <begin position="42"/>
        <end position="69"/>
    </location>
</feature>
<dbReference type="EMBL" id="M15814">
    <property type="protein sequence ID" value="AAA98369.1"/>
    <property type="molecule type" value="Genomic_DNA"/>
</dbReference>
<protein>
    <submittedName>
        <fullName evidence="2">Uncharacterized protein</fullName>
    </submittedName>
</protein>
<dbReference type="PIR" id="S12338">
    <property type="entry name" value="S12338"/>
</dbReference>
<name>Q44379_9ZZZZ</name>
<proteinExistence type="predicted"/>
<evidence type="ECO:0000313" key="2">
    <source>
        <dbReference type="EMBL" id="AAA98369.1"/>
    </source>
</evidence>
<evidence type="ECO:0000256" key="1">
    <source>
        <dbReference type="SAM" id="MobiDB-lite"/>
    </source>
</evidence>
<accession>Q44379</accession>
<geneLocation type="plasmid" evidence="2">
    <name>Ti</name>
</geneLocation>
<reference evidence="2" key="1">
    <citation type="journal article" date="1987" name="J. Bacteriol.">
        <title>Characterization of the virE locus of Agrobacterium tumefaciens plasmid pTiC58.</title>
        <authorList>
            <person name="Hirooka T."/>
            <person name="Rogowsky P.M."/>
            <person name="Kado C.I."/>
        </authorList>
    </citation>
    <scope>NUCLEOTIDE SEQUENCE</scope>
    <source>
        <plasmid evidence="2">Ti</plasmid>
    </source>
</reference>
<sequence length="109" mass="12384">MLRISVFNGMETADTLYGRKFRLSANSSLPYHPTMASCAVHSRSIERHQELGDPRQRRRKRLDARSSSPTLAAHRVRFEDDYWHLLVSTGGVNGRILPDLFIEGAFRGA</sequence>
<feature type="compositionally biased region" description="Basic and acidic residues" evidence="1">
    <location>
        <begin position="43"/>
        <end position="55"/>
    </location>
</feature>
<keyword evidence="2" id="KW-0614">Plasmid</keyword>
<organism evidence="2">
    <name type="scientific">Plasmid Ti</name>
    <dbReference type="NCBI Taxonomy" id="2512"/>
    <lineage>
        <taxon>other sequences</taxon>
        <taxon>plasmids</taxon>
    </lineage>
</organism>